<feature type="transmembrane region" description="Helical" evidence="8">
    <location>
        <begin position="83"/>
        <end position="101"/>
    </location>
</feature>
<accession>A0ABS6IPX6</accession>
<dbReference type="PANTHER" id="PTHR43357:SF3">
    <property type="entry name" value="FE(3+)-TRANSPORT SYSTEM PERMEASE PROTEIN FBPB 2"/>
    <property type="match status" value="1"/>
</dbReference>
<proteinExistence type="inferred from homology"/>
<dbReference type="Proteomes" id="UP000727907">
    <property type="component" value="Unassembled WGS sequence"/>
</dbReference>
<comment type="similarity">
    <text evidence="8">Belongs to the binding-protein-dependent transport system permease family.</text>
</comment>
<evidence type="ECO:0000313" key="11">
    <source>
        <dbReference type="Proteomes" id="UP000727907"/>
    </source>
</evidence>
<evidence type="ECO:0000256" key="2">
    <source>
        <dbReference type="ARBA" id="ARBA00022448"/>
    </source>
</evidence>
<keyword evidence="11" id="KW-1185">Reference proteome</keyword>
<evidence type="ECO:0000256" key="7">
    <source>
        <dbReference type="ARBA" id="ARBA00023136"/>
    </source>
</evidence>
<comment type="subcellular location">
    <subcellularLocation>
        <location evidence="1">Cell inner membrane</location>
        <topology evidence="1">Multi-pass membrane protein</topology>
    </subcellularLocation>
    <subcellularLocation>
        <location evidence="8">Cell membrane</location>
        <topology evidence="8">Multi-pass membrane protein</topology>
    </subcellularLocation>
</comment>
<feature type="transmembrane region" description="Helical" evidence="8">
    <location>
        <begin position="44"/>
        <end position="71"/>
    </location>
</feature>
<keyword evidence="5 8" id="KW-0812">Transmembrane</keyword>
<feature type="transmembrane region" description="Helical" evidence="8">
    <location>
        <begin position="507"/>
        <end position="527"/>
    </location>
</feature>
<feature type="transmembrane region" description="Helical" evidence="8">
    <location>
        <begin position="395"/>
        <end position="415"/>
    </location>
</feature>
<evidence type="ECO:0000256" key="3">
    <source>
        <dbReference type="ARBA" id="ARBA00022475"/>
    </source>
</evidence>
<feature type="transmembrane region" description="Helical" evidence="8">
    <location>
        <begin position="130"/>
        <end position="150"/>
    </location>
</feature>
<organism evidence="10 11">
    <name type="scientific">Reyranella humidisoli</name>
    <dbReference type="NCBI Taxonomy" id="2849149"/>
    <lineage>
        <taxon>Bacteria</taxon>
        <taxon>Pseudomonadati</taxon>
        <taxon>Pseudomonadota</taxon>
        <taxon>Alphaproteobacteria</taxon>
        <taxon>Hyphomicrobiales</taxon>
        <taxon>Reyranellaceae</taxon>
        <taxon>Reyranella</taxon>
    </lineage>
</organism>
<dbReference type="Pfam" id="PF00528">
    <property type="entry name" value="BPD_transp_1"/>
    <property type="match status" value="2"/>
</dbReference>
<feature type="transmembrane region" description="Helical" evidence="8">
    <location>
        <begin position="189"/>
        <end position="212"/>
    </location>
</feature>
<dbReference type="PANTHER" id="PTHR43357">
    <property type="entry name" value="INNER MEMBRANE ABC TRANSPORTER PERMEASE PROTEIN YDCV"/>
    <property type="match status" value="1"/>
</dbReference>
<feature type="transmembrane region" description="Helical" evidence="8">
    <location>
        <begin position="322"/>
        <end position="343"/>
    </location>
</feature>
<comment type="caution">
    <text evidence="10">The sequence shown here is derived from an EMBL/GenBank/DDBJ whole genome shotgun (WGS) entry which is preliminary data.</text>
</comment>
<dbReference type="PROSITE" id="PS50928">
    <property type="entry name" value="ABC_TM1"/>
    <property type="match status" value="2"/>
</dbReference>
<evidence type="ECO:0000256" key="5">
    <source>
        <dbReference type="ARBA" id="ARBA00022692"/>
    </source>
</evidence>
<keyword evidence="6 8" id="KW-1133">Transmembrane helix</keyword>
<evidence type="ECO:0000313" key="10">
    <source>
        <dbReference type="EMBL" id="MBU8876652.1"/>
    </source>
</evidence>
<evidence type="ECO:0000256" key="1">
    <source>
        <dbReference type="ARBA" id="ARBA00004429"/>
    </source>
</evidence>
<evidence type="ECO:0000256" key="6">
    <source>
        <dbReference type="ARBA" id="ARBA00022989"/>
    </source>
</evidence>
<evidence type="ECO:0000256" key="8">
    <source>
        <dbReference type="RuleBase" id="RU363032"/>
    </source>
</evidence>
<feature type="domain" description="ABC transmembrane type-1" evidence="9">
    <location>
        <begin position="45"/>
        <end position="251"/>
    </location>
</feature>
<keyword evidence="2 8" id="KW-0813">Transport</keyword>
<reference evidence="10 11" key="1">
    <citation type="submission" date="2021-06" db="EMBL/GenBank/DDBJ databases">
        <authorList>
            <person name="Lee D.H."/>
        </authorList>
    </citation>
    <scope>NUCLEOTIDE SEQUENCE [LARGE SCALE GENOMIC DNA]</scope>
    <source>
        <strain evidence="10 11">MMS21-HV4-11</strain>
    </source>
</reference>
<keyword evidence="4" id="KW-0997">Cell inner membrane</keyword>
<evidence type="ECO:0000259" key="9">
    <source>
        <dbReference type="PROSITE" id="PS50928"/>
    </source>
</evidence>
<feature type="transmembrane region" description="Helical" evidence="8">
    <location>
        <begin position="280"/>
        <end position="302"/>
    </location>
</feature>
<feature type="transmembrane region" description="Helical" evidence="8">
    <location>
        <begin position="364"/>
        <end position="383"/>
    </location>
</feature>
<sequence>MIWRLGAFVVAAVVALPLLGIGSSLFTDQLDLWRHLAETQLPDILANTIILLLGVGVGTVVLGTGTAWLVTMCRFPGVGILQWALLLPLVMPTYIIGYAYADLMAFAGPLQSGLRGATGWTRTDYWFPDLGSAAGVAFLFTLVLYPYVYLAARAAFLTQSQALLEASRILGNGPWRTFLRIGLPLARPAIAAGAALALLETLADFGTVQYYGVHTFTTAIYRTWYGMGNREGAAQISFVLIAIAIGLILLERHSRGRASFAIASNLRHRSEPAALPPGRALAALLACALPVLLGFVLPTLHLAQLAVRSGSVVADHRFLGDAVNSLILASLAALIIVGLALFLSYAGRLVGRRSLNRTIEFASLGYAIPGAVIAVGVLLPLAVADDGIDFVSRGLFGVSTGLLLSGTAFALLLAYTVRFLAVGMANVAPGLAAIDPAMDASARVLGARPFQVLRYIHLPMLRTPALTAGIVAFVEVLKELPATLLIRPFNFDTLAIGVFRFASDERLAQAAVGAIVIVLVSLVPVILLSRAVAAGSPAGGPTTSSQPGP</sequence>
<dbReference type="CDD" id="cd06261">
    <property type="entry name" value="TM_PBP2"/>
    <property type="match status" value="2"/>
</dbReference>
<protein>
    <submittedName>
        <fullName evidence="10">Iron ABC transporter permease</fullName>
    </submittedName>
</protein>
<evidence type="ECO:0000256" key="4">
    <source>
        <dbReference type="ARBA" id="ARBA00022519"/>
    </source>
</evidence>
<feature type="transmembrane region" description="Helical" evidence="8">
    <location>
        <begin position="232"/>
        <end position="250"/>
    </location>
</feature>
<name>A0ABS6IPX6_9HYPH</name>
<dbReference type="RefSeq" id="WP_216965612.1">
    <property type="nucleotide sequence ID" value="NZ_JAHOPB010000002.1"/>
</dbReference>
<feature type="domain" description="ABC transmembrane type-1" evidence="9">
    <location>
        <begin position="322"/>
        <end position="528"/>
    </location>
</feature>
<keyword evidence="3" id="KW-1003">Cell membrane</keyword>
<gene>
    <name evidence="10" type="ORF">KQ910_22955</name>
</gene>
<dbReference type="InterPro" id="IPR000515">
    <property type="entry name" value="MetI-like"/>
</dbReference>
<keyword evidence="7 8" id="KW-0472">Membrane</keyword>
<dbReference type="EMBL" id="JAHOPB010000002">
    <property type="protein sequence ID" value="MBU8876652.1"/>
    <property type="molecule type" value="Genomic_DNA"/>
</dbReference>